<dbReference type="CDD" id="cd09917">
    <property type="entry name" value="F-box_SF"/>
    <property type="match status" value="1"/>
</dbReference>
<name>A0AAD7K699_9AGAR</name>
<protein>
    <recommendedName>
        <fullName evidence="3">F-box domain-containing protein</fullName>
    </recommendedName>
</protein>
<dbReference type="InterPro" id="IPR036047">
    <property type="entry name" value="F-box-like_dom_sf"/>
</dbReference>
<evidence type="ECO:0008006" key="3">
    <source>
        <dbReference type="Google" id="ProtNLM"/>
    </source>
</evidence>
<reference evidence="1" key="1">
    <citation type="submission" date="2023-03" db="EMBL/GenBank/DDBJ databases">
        <title>Massive genome expansion in bonnet fungi (Mycena s.s.) driven by repeated elements and novel gene families across ecological guilds.</title>
        <authorList>
            <consortium name="Lawrence Berkeley National Laboratory"/>
            <person name="Harder C.B."/>
            <person name="Miyauchi S."/>
            <person name="Viragh M."/>
            <person name="Kuo A."/>
            <person name="Thoen E."/>
            <person name="Andreopoulos B."/>
            <person name="Lu D."/>
            <person name="Skrede I."/>
            <person name="Drula E."/>
            <person name="Henrissat B."/>
            <person name="Morin E."/>
            <person name="Kohler A."/>
            <person name="Barry K."/>
            <person name="LaButti K."/>
            <person name="Morin E."/>
            <person name="Salamov A."/>
            <person name="Lipzen A."/>
            <person name="Mereny Z."/>
            <person name="Hegedus B."/>
            <person name="Baldrian P."/>
            <person name="Stursova M."/>
            <person name="Weitz H."/>
            <person name="Taylor A."/>
            <person name="Grigoriev I.V."/>
            <person name="Nagy L.G."/>
            <person name="Martin F."/>
            <person name="Kauserud H."/>
        </authorList>
    </citation>
    <scope>NUCLEOTIDE SEQUENCE</scope>
    <source>
        <strain evidence="1">CBHHK182m</strain>
    </source>
</reference>
<organism evidence="1 2">
    <name type="scientific">Mycena metata</name>
    <dbReference type="NCBI Taxonomy" id="1033252"/>
    <lineage>
        <taxon>Eukaryota</taxon>
        <taxon>Fungi</taxon>
        <taxon>Dikarya</taxon>
        <taxon>Basidiomycota</taxon>
        <taxon>Agaricomycotina</taxon>
        <taxon>Agaricomycetes</taxon>
        <taxon>Agaricomycetidae</taxon>
        <taxon>Agaricales</taxon>
        <taxon>Marasmiineae</taxon>
        <taxon>Mycenaceae</taxon>
        <taxon>Mycena</taxon>
    </lineage>
</organism>
<keyword evidence="2" id="KW-1185">Reference proteome</keyword>
<gene>
    <name evidence="1" type="ORF">B0H16DRAFT_1711383</name>
</gene>
<dbReference type="AlphaFoldDB" id="A0AAD7K699"/>
<accession>A0AAD7K699</accession>
<proteinExistence type="predicted"/>
<dbReference type="Proteomes" id="UP001215598">
    <property type="component" value="Unassembled WGS sequence"/>
</dbReference>
<evidence type="ECO:0000313" key="2">
    <source>
        <dbReference type="Proteomes" id="UP001215598"/>
    </source>
</evidence>
<comment type="caution">
    <text evidence="1">The sequence shown here is derived from an EMBL/GenBank/DDBJ whole genome shotgun (WGS) entry which is preliminary data.</text>
</comment>
<dbReference type="SUPFAM" id="SSF81383">
    <property type="entry name" value="F-box domain"/>
    <property type="match status" value="1"/>
</dbReference>
<sequence>MVLDASRYNEHHWDPINLNEPVLSVSNSVALCKLDGQSYNEHWDAILSTLDIISLFKLGLRSDRLFAVVMAYVRAHQPSYDGAIESYVTGDQDLFSALPLELFSLIIPRLLLVDRLALSRTSRKFRDLCGRELQRCVKDVLSLFGLGYAEIRFMQTATYAIICGQCIPHFVDHSFVPAFLDFISPNITYTSVVRFFELATMEIAQEELFHNLYSPEGTTDGIKFRQDLDRKSFIRVSRSITDSALDSVSYSPFSHLFGAVTQYGGWFGYLQTGVRGITMPNRDCLDFMDTATDDRIVANYEQFRTHFKIRFELDAPHECGRTLECPMTPRIAVDDGCTAVLFPNLPMGVSTTPPTVYPTGGAITWSLGGRACCLGLNNALDKLDMQRVQLDRLQSQKHFLANAVHGADFAATRDRSTADGSRWTFKRCDDDAVLSMVYRISSPTLFIHVFGEVDFMQVLNGGSAVMRLRSPSDTTCTVLGAYARQVEQLHRILAEDLRIPEGEVVSSWFAPCLCGSVYGAKEACFYFWVPARMSVGLLAAEGDLIEADVCFEHRNREAMNESYDVGGLLAVWRRVLKFLLEIFDKAARHLEAVAATRLAG</sequence>
<evidence type="ECO:0000313" key="1">
    <source>
        <dbReference type="EMBL" id="KAJ7779038.1"/>
    </source>
</evidence>
<dbReference type="EMBL" id="JARKIB010000006">
    <property type="protein sequence ID" value="KAJ7779038.1"/>
    <property type="molecule type" value="Genomic_DNA"/>
</dbReference>